<evidence type="ECO:0000313" key="1">
    <source>
        <dbReference type="EMBL" id="KAL3265703.1"/>
    </source>
</evidence>
<dbReference type="InterPro" id="IPR036397">
    <property type="entry name" value="RNaseH_sf"/>
</dbReference>
<proteinExistence type="predicted"/>
<keyword evidence="2" id="KW-1185">Reference proteome</keyword>
<dbReference type="PANTHER" id="PTHR47326:SF1">
    <property type="entry name" value="HTH PSQ-TYPE DOMAIN-CONTAINING PROTEIN"/>
    <property type="match status" value="1"/>
</dbReference>
<evidence type="ECO:0000313" key="2">
    <source>
        <dbReference type="Proteomes" id="UP001516400"/>
    </source>
</evidence>
<dbReference type="PANTHER" id="PTHR47326">
    <property type="entry name" value="TRANSPOSABLE ELEMENT TC3 TRANSPOSASE-LIKE PROTEIN"/>
    <property type="match status" value="1"/>
</dbReference>
<reference evidence="1 2" key="1">
    <citation type="journal article" date="2021" name="BMC Biol.">
        <title>Horizontally acquired antibacterial genes associated with adaptive radiation of ladybird beetles.</title>
        <authorList>
            <person name="Li H.S."/>
            <person name="Tang X.F."/>
            <person name="Huang Y.H."/>
            <person name="Xu Z.Y."/>
            <person name="Chen M.L."/>
            <person name="Du X.Y."/>
            <person name="Qiu B.Y."/>
            <person name="Chen P.T."/>
            <person name="Zhang W."/>
            <person name="Slipinski A."/>
            <person name="Escalona H.E."/>
            <person name="Waterhouse R.M."/>
            <person name="Zwick A."/>
            <person name="Pang H."/>
        </authorList>
    </citation>
    <scope>NUCLEOTIDE SEQUENCE [LARGE SCALE GENOMIC DNA]</scope>
    <source>
        <strain evidence="1">SYSU2018</strain>
    </source>
</reference>
<sequence length="102" mass="12007">MSSTCESILDENFPQAWIGRRGHIEWPPRSPDLAPLDFFLWGHLKSEIYATKSESLDDLRIRIINECRQIGPEMLSNVRERFEQNLFYCMEVNGAHFQHLIN</sequence>
<dbReference type="Proteomes" id="UP001516400">
    <property type="component" value="Unassembled WGS sequence"/>
</dbReference>
<protein>
    <submittedName>
        <fullName evidence="1">Uncharacterized protein</fullName>
    </submittedName>
</protein>
<name>A0ABD2MH81_9CUCU</name>
<gene>
    <name evidence="1" type="ORF">HHI36_009906</name>
</gene>
<organism evidence="1 2">
    <name type="scientific">Cryptolaemus montrouzieri</name>
    <dbReference type="NCBI Taxonomy" id="559131"/>
    <lineage>
        <taxon>Eukaryota</taxon>
        <taxon>Metazoa</taxon>
        <taxon>Ecdysozoa</taxon>
        <taxon>Arthropoda</taxon>
        <taxon>Hexapoda</taxon>
        <taxon>Insecta</taxon>
        <taxon>Pterygota</taxon>
        <taxon>Neoptera</taxon>
        <taxon>Endopterygota</taxon>
        <taxon>Coleoptera</taxon>
        <taxon>Polyphaga</taxon>
        <taxon>Cucujiformia</taxon>
        <taxon>Coccinelloidea</taxon>
        <taxon>Coccinellidae</taxon>
        <taxon>Scymninae</taxon>
        <taxon>Scymnini</taxon>
        <taxon>Cryptolaemus</taxon>
    </lineage>
</organism>
<accession>A0ABD2MH81</accession>
<dbReference type="Gene3D" id="3.30.420.10">
    <property type="entry name" value="Ribonuclease H-like superfamily/Ribonuclease H"/>
    <property type="match status" value="1"/>
</dbReference>
<comment type="caution">
    <text evidence="1">The sequence shown here is derived from an EMBL/GenBank/DDBJ whole genome shotgun (WGS) entry which is preliminary data.</text>
</comment>
<dbReference type="EMBL" id="JABFTP020000001">
    <property type="protein sequence ID" value="KAL3265703.1"/>
    <property type="molecule type" value="Genomic_DNA"/>
</dbReference>
<dbReference type="AlphaFoldDB" id="A0ABD2MH81"/>